<dbReference type="InterPro" id="IPR013830">
    <property type="entry name" value="SGNH_hydro"/>
</dbReference>
<dbReference type="InterPro" id="IPR038765">
    <property type="entry name" value="Papain-like_cys_pep_sf"/>
</dbReference>
<sequence length="2065" mass="222346">MADDVLPYMPGQTFLAKKSPAWSTGVQKSASGRRRTTAYYPAPFWTFQINYNAVRKRPGLDEWSRLVAFFNQRKGQFGDFLYFDRTDHQVTKHRFGFGDGVTRTFQLSRAIEGWVEPVYGVVNIDLLTVAGVPVTAYSVDALGKITFAKAPAMGLALEWTGAFFFRCAYDSDSLDGAQPPELRQFLATARSFVMADLYTITLASGQVLRYTDAGVQLFADGVNYSASGPLLKRTGIRTVRGVEVDTLSVTLYAGIEDTLLGEPILAFIAGGGFDGASLSLSRAFMLDWTAPVIGTVLRFIGRVAEVDPADREQATFSVKSPMELLDTKVPKGVYQPGCLRTVYSDDCGVNRSLFETAGSVLESTSGLRIRTNIGAQNGWFDQGVIRFVNGGNAGVSRTVRRQTADGAVTLILGLPAELQVGDQFLIYPGCPRTLDACTNKFGNRGRYRGMPFIPQREAVIAEARRWLKTPYEHRQHLLGVGVDCAWLLIEVYHSVGLLPWIDPGAYAQDWHLHRSKELYLSWLEEYGHQVESPQPGDVAIWQFGRTYSHGAVVIDEHRVIHSFLAIGVEVADMREERLASRPVRYYTLDSFGGSDGGGGGSSISNSATRINALQIQSSASGKPIAWIAGRNRISPNLIYYTDFEAVAKTTKTKTGGKGGGGATQKDTTYTYYAAIILGIGRGKLSAVRRIFRDKEVFADKVVDGVPQSALAQIGFSFMPGTADQPVWGYLETKHPTEAIAYSDTSYVYAARYLLNDNAGVQNHTFEVDGPYQVPGLPDANPGLFLPGLLLDPLDGIGFDPRWIDDLSSYRDYCLAENLLLSPVLDEQAPCSEAITRWLQLTNSEVIWSAGKMKVIPFGDQVVTGNGVTWYPNVTPVAHLTDDDFLAEEGEPPVQLKIKSQADSYNEVSLEILDRDHEYNTDVVRAPDQAAIEQFGSKPMDTIKAYEICDTAIASHSAQLLVQRKLYIRNEYQFSLGWQHVLLEPMDLVTITEPALKLNRRLVRLISVEEDEDGKLAVVAEDALLGTGSAPNYPVQSKTGYQGNQNAAPGPVLAPIIFNPPESLLLPGETQIWGAVAGADEAWGGCDIWISADGDSYRMVETVYGRSRIGRLTAPLPAGVDPDITNTLSVKLSVADQLTAATTAEADSGATLCWIDGELISYRDASLTGPGAYNLQYLRRGRLGSSVSNHPVDAQFVRLDDAIWKYSYTTDQIGKTVWVKFRSFNVFGRASEDLADVTPYSITLSPVRVVPGAAQGLQLVGAFEAPYFTVGWAAGAHAADRLVRIRNAATNALLREVATTATTFTYQLADALVDGPLVRSYRIEVIERNTAGTAPVSALVVVNTAPPAVSGTAATVSGTTANVSCNTSAAADKAGYMFVYATTAGFDPTITGTIGYQGASEAGQITGLAPGTTYYLRAAAFDTWSSFFAARAEDGALLPNAYVDVFVHGSQARAVLFSNSAGTVPLENPFQADANGRVFFYSSTDRIDIRISRYGYVAPMLLDISTVDVATAVEQVRGEIDQLLVQMKAEFDQLLLDAGYESVFLAYAAGAVVERPRQLVQRSGELFRVKDQNELPLTLTGAWATDEPKLMPVGDASLRQGLASLDGTSLIREPDGATLKTGMAAIRAAINRLQAGSATSQNNINQRVDMHYGVLRGVGFKKTERVIAWAPSDGYTTQLAVTIGGVNSPEYENPGSNARPALGITAGANLAGVVTLPFDIAGGNYVARVTLTPALSGSIDPAVAASIAIRETVAGVGSPTIAAATVTGVRPTCVEIAFCKRPNSTVQVVITGASSGHQIALSKIEIVRVNSSVRSLDKGVHVWLGDSWFPMITRLQERLPNATFINAGVGGNRSDQLRDRFAADVAPYKPVCVWAVAGTNDIAQSVDPEVYAYNMAIVSSMISEVGADGIFFNVSVGAKAHPTLGDLLTRSRNYADKVAYLSESADRKVGFASRVHIPIALSVPAGATRRVGVLPGTTTLGATINKLYVIGQSGSTTGNIRFGFGGSAGAAISEDLQSVALSTSIRQNIAVTKSTVAERFMLVEVENPSGAAIDVVGFVIVTWTPL</sequence>
<dbReference type="InterPro" id="IPR036514">
    <property type="entry name" value="SGNH_hydro_sf"/>
</dbReference>
<comment type="similarity">
    <text evidence="1">Belongs to the peptidase C40 family.</text>
</comment>
<dbReference type="InterPro" id="IPR018964">
    <property type="entry name" value="Phage_phiJL001_Gp84_C"/>
</dbReference>
<feature type="domain" description="NlpC/P60" evidence="5">
    <location>
        <begin position="453"/>
        <end position="592"/>
    </location>
</feature>
<dbReference type="EMBL" id="CATQJA010000072">
    <property type="protein sequence ID" value="CAJ0557664.1"/>
    <property type="molecule type" value="Genomic_DNA"/>
</dbReference>
<evidence type="ECO:0000256" key="3">
    <source>
        <dbReference type="ARBA" id="ARBA00022801"/>
    </source>
</evidence>
<keyword evidence="2" id="KW-0645">Protease</keyword>
<feature type="non-terminal residue" evidence="6">
    <location>
        <position position="2065"/>
    </location>
</feature>
<reference evidence="6" key="1">
    <citation type="submission" date="2023-06" db="EMBL/GenBank/DDBJ databases">
        <authorList>
            <person name="Delattre M."/>
        </authorList>
    </citation>
    <scope>NUCLEOTIDE SEQUENCE</scope>
    <source>
        <strain evidence="6">AF72</strain>
    </source>
</reference>
<dbReference type="InterPro" id="IPR056490">
    <property type="entry name" value="Rcc01698_C"/>
</dbReference>
<dbReference type="SUPFAM" id="SSF52266">
    <property type="entry name" value="SGNH hydrolase"/>
    <property type="match status" value="1"/>
</dbReference>
<evidence type="ECO:0000256" key="4">
    <source>
        <dbReference type="ARBA" id="ARBA00022807"/>
    </source>
</evidence>
<name>A0AA36FP76_9BILA</name>
<organism evidence="6 7">
    <name type="scientific">Mesorhabditis spiculigera</name>
    <dbReference type="NCBI Taxonomy" id="96644"/>
    <lineage>
        <taxon>Eukaryota</taxon>
        <taxon>Metazoa</taxon>
        <taxon>Ecdysozoa</taxon>
        <taxon>Nematoda</taxon>
        <taxon>Chromadorea</taxon>
        <taxon>Rhabditida</taxon>
        <taxon>Rhabditina</taxon>
        <taxon>Rhabditomorpha</taxon>
        <taxon>Rhabditoidea</taxon>
        <taxon>Rhabditidae</taxon>
        <taxon>Mesorhabditinae</taxon>
        <taxon>Mesorhabditis</taxon>
    </lineage>
</organism>
<dbReference type="InterPro" id="IPR000064">
    <property type="entry name" value="NLP_P60_dom"/>
</dbReference>
<evidence type="ECO:0000256" key="2">
    <source>
        <dbReference type="ARBA" id="ARBA00022670"/>
    </source>
</evidence>
<dbReference type="Pfam" id="PF09931">
    <property type="entry name" value="Phage_phiJL001_Gp84_N"/>
    <property type="match status" value="1"/>
</dbReference>
<keyword evidence="4" id="KW-0788">Thiol protease</keyword>
<dbReference type="SUPFAM" id="SSF54001">
    <property type="entry name" value="Cysteine proteinases"/>
    <property type="match status" value="1"/>
</dbReference>
<dbReference type="Pfam" id="PF23666">
    <property type="entry name" value="Rcc01698_C"/>
    <property type="match status" value="1"/>
</dbReference>
<dbReference type="Pfam" id="PF09356">
    <property type="entry name" value="Phage_BR0599"/>
    <property type="match status" value="1"/>
</dbReference>
<dbReference type="InterPro" id="IPR032876">
    <property type="entry name" value="J_dom"/>
</dbReference>
<evidence type="ECO:0000313" key="7">
    <source>
        <dbReference type="Proteomes" id="UP001177023"/>
    </source>
</evidence>
<evidence type="ECO:0000256" key="1">
    <source>
        <dbReference type="ARBA" id="ARBA00007074"/>
    </source>
</evidence>
<keyword evidence="7" id="KW-1185">Reference proteome</keyword>
<dbReference type="Pfam" id="PF13472">
    <property type="entry name" value="Lipase_GDSL_2"/>
    <property type="match status" value="1"/>
</dbReference>
<dbReference type="PROSITE" id="PS51935">
    <property type="entry name" value="NLPC_P60"/>
    <property type="match status" value="1"/>
</dbReference>
<dbReference type="Gene3D" id="3.90.1720.10">
    <property type="entry name" value="endopeptidase domain like (from Nostoc punctiforme)"/>
    <property type="match status" value="1"/>
</dbReference>
<dbReference type="NCBIfam" id="TIGR02218">
    <property type="entry name" value="phg_TIGR02218"/>
    <property type="match status" value="1"/>
</dbReference>
<evidence type="ECO:0000259" key="5">
    <source>
        <dbReference type="PROSITE" id="PS51935"/>
    </source>
</evidence>
<dbReference type="Pfam" id="PF13550">
    <property type="entry name" value="Phage-tail_3"/>
    <property type="match status" value="1"/>
</dbReference>
<dbReference type="Gene3D" id="2.60.40.10">
    <property type="entry name" value="Immunoglobulins"/>
    <property type="match status" value="1"/>
</dbReference>
<dbReference type="InterPro" id="IPR011740">
    <property type="entry name" value="DUF2460"/>
</dbReference>
<accession>A0AA36FP76</accession>
<gene>
    <name evidence="6" type="ORF">MSPICULIGERA_LOCUS422</name>
</gene>
<proteinExistence type="inferred from homology"/>
<keyword evidence="3" id="KW-0378">Hydrolase</keyword>
<dbReference type="Pfam" id="PF09343">
    <property type="entry name" value="DUF2460"/>
    <property type="match status" value="1"/>
</dbReference>
<dbReference type="InterPro" id="IPR011928">
    <property type="entry name" value="Phage_phiJL001_Gp84"/>
</dbReference>
<dbReference type="GO" id="GO:0006508">
    <property type="term" value="P:proteolysis"/>
    <property type="evidence" value="ECO:0007669"/>
    <property type="project" value="UniProtKB-KW"/>
</dbReference>
<evidence type="ECO:0000313" key="6">
    <source>
        <dbReference type="EMBL" id="CAJ0557664.1"/>
    </source>
</evidence>
<dbReference type="InterPro" id="IPR013783">
    <property type="entry name" value="Ig-like_fold"/>
</dbReference>
<dbReference type="Gene3D" id="3.40.50.1110">
    <property type="entry name" value="SGNH hydrolase"/>
    <property type="match status" value="1"/>
</dbReference>
<protein>
    <recommendedName>
        <fullName evidence="5">NlpC/P60 domain-containing protein</fullName>
    </recommendedName>
</protein>
<dbReference type="GO" id="GO:0008234">
    <property type="term" value="F:cysteine-type peptidase activity"/>
    <property type="evidence" value="ECO:0007669"/>
    <property type="project" value="UniProtKB-KW"/>
</dbReference>
<dbReference type="Proteomes" id="UP001177023">
    <property type="component" value="Unassembled WGS sequence"/>
</dbReference>
<comment type="caution">
    <text evidence="6">The sequence shown here is derived from an EMBL/GenBank/DDBJ whole genome shotgun (WGS) entry which is preliminary data.</text>
</comment>